<reference evidence="8" key="1">
    <citation type="journal article" date="2022" name="Int. J. Syst. Evol. Microbiol.">
        <title>Anaeromyxobacter oryzae sp. nov., Anaeromyxobacter diazotrophicus sp. nov. and Anaeromyxobacter paludicola sp. nov., isolated from paddy soils.</title>
        <authorList>
            <person name="Itoh H."/>
            <person name="Xu Z."/>
            <person name="Mise K."/>
            <person name="Masuda Y."/>
            <person name="Ushijima N."/>
            <person name="Hayakawa C."/>
            <person name="Shiratori Y."/>
            <person name="Senoo K."/>
        </authorList>
    </citation>
    <scope>NUCLEOTIDE SEQUENCE [LARGE SCALE GENOMIC DNA]</scope>
    <source>
        <strain evidence="8">Red232</strain>
    </source>
</reference>
<evidence type="ECO:0000256" key="2">
    <source>
        <dbReference type="ARBA" id="ARBA00022723"/>
    </source>
</evidence>
<keyword evidence="8" id="KW-1185">Reference proteome</keyword>
<feature type="transmembrane region" description="Helical" evidence="5">
    <location>
        <begin position="146"/>
        <end position="164"/>
    </location>
</feature>
<evidence type="ECO:0000256" key="5">
    <source>
        <dbReference type="SAM" id="Phobius"/>
    </source>
</evidence>
<dbReference type="InterPro" id="IPR036909">
    <property type="entry name" value="Cyt_c-like_dom_sf"/>
</dbReference>
<accession>A0ABM7WS53</accession>
<keyword evidence="5" id="KW-0812">Transmembrane</keyword>
<protein>
    <recommendedName>
        <fullName evidence="6">Cytochrome c domain-containing protein</fullName>
    </recommendedName>
</protein>
<evidence type="ECO:0000313" key="8">
    <source>
        <dbReference type="Proteomes" id="UP001162891"/>
    </source>
</evidence>
<gene>
    <name evidence="7" type="ORF">AMOR_13170</name>
</gene>
<feature type="domain" description="Cytochrome c" evidence="6">
    <location>
        <begin position="43"/>
        <end position="135"/>
    </location>
</feature>
<dbReference type="EMBL" id="AP025591">
    <property type="protein sequence ID" value="BDG02321.1"/>
    <property type="molecule type" value="Genomic_DNA"/>
</dbReference>
<keyword evidence="5" id="KW-0472">Membrane</keyword>
<dbReference type="PROSITE" id="PS51007">
    <property type="entry name" value="CYTC"/>
    <property type="match status" value="1"/>
</dbReference>
<dbReference type="Pfam" id="PF00034">
    <property type="entry name" value="Cytochrom_C"/>
    <property type="match status" value="1"/>
</dbReference>
<keyword evidence="2 4" id="KW-0479">Metal-binding</keyword>
<evidence type="ECO:0000256" key="1">
    <source>
        <dbReference type="ARBA" id="ARBA00022617"/>
    </source>
</evidence>
<keyword evidence="3 4" id="KW-0408">Iron</keyword>
<proteinExistence type="predicted"/>
<evidence type="ECO:0000256" key="4">
    <source>
        <dbReference type="PROSITE-ProRule" id="PRU00433"/>
    </source>
</evidence>
<name>A0ABM7WS53_9BACT</name>
<dbReference type="SUPFAM" id="SSF46626">
    <property type="entry name" value="Cytochrome c"/>
    <property type="match status" value="1"/>
</dbReference>
<evidence type="ECO:0000256" key="3">
    <source>
        <dbReference type="ARBA" id="ARBA00023004"/>
    </source>
</evidence>
<evidence type="ECO:0000259" key="6">
    <source>
        <dbReference type="PROSITE" id="PS51007"/>
    </source>
</evidence>
<organism evidence="7 8">
    <name type="scientific">Anaeromyxobacter oryzae</name>
    <dbReference type="NCBI Taxonomy" id="2918170"/>
    <lineage>
        <taxon>Bacteria</taxon>
        <taxon>Pseudomonadati</taxon>
        <taxon>Myxococcota</taxon>
        <taxon>Myxococcia</taxon>
        <taxon>Myxococcales</taxon>
        <taxon>Cystobacterineae</taxon>
        <taxon>Anaeromyxobacteraceae</taxon>
        <taxon>Anaeromyxobacter</taxon>
    </lineage>
</organism>
<keyword evidence="1 4" id="KW-0349">Heme</keyword>
<evidence type="ECO:0000313" key="7">
    <source>
        <dbReference type="EMBL" id="BDG02321.1"/>
    </source>
</evidence>
<sequence length="188" mass="18689">MPGLHSSSIGAACVRRGCCALAGILLVLGQLPFGAAAGEGEVGSADAGARLFSGQTRLAGGGPSCAACHAIAGLPFPGGGTMGPDLTGVYARYGPEALGTVLATLFFPTMDPVFAGRLLTPAERADLQAFMAASGTSPAPAATGRLLLFGLLLLAAAAALMAWLGRARLCGVRAALVADARRAREGRP</sequence>
<dbReference type="InterPro" id="IPR009056">
    <property type="entry name" value="Cyt_c-like_dom"/>
</dbReference>
<dbReference type="Gene3D" id="1.10.760.10">
    <property type="entry name" value="Cytochrome c-like domain"/>
    <property type="match status" value="1"/>
</dbReference>
<keyword evidence="5" id="KW-1133">Transmembrane helix</keyword>
<dbReference type="Proteomes" id="UP001162891">
    <property type="component" value="Chromosome"/>
</dbReference>